<dbReference type="Proteomes" id="UP001516464">
    <property type="component" value="Unassembled WGS sequence"/>
</dbReference>
<feature type="domain" description="Thioredoxin" evidence="1">
    <location>
        <begin position="11"/>
        <end position="103"/>
    </location>
</feature>
<proteinExistence type="predicted"/>
<protein>
    <submittedName>
        <fullName evidence="2">Thioredoxin</fullName>
    </submittedName>
</protein>
<gene>
    <name evidence="2" type="primary">trxA</name>
    <name evidence="2" type="ORF">TCON_2584</name>
</gene>
<comment type="caution">
    <text evidence="2">The sequence shown here is derived from an EMBL/GenBank/DDBJ whole genome shotgun (WGS) entry which is preliminary data.</text>
</comment>
<keyword evidence="3" id="KW-1185">Reference proteome</keyword>
<dbReference type="Gene3D" id="3.40.30.10">
    <property type="entry name" value="Glutaredoxin"/>
    <property type="match status" value="1"/>
</dbReference>
<sequence length="105" mass="12299">MLNKHEAKSVDDLKNIIMSLKEPIILKFKSNSCGPCMELAKDLENFNPPEDINIIEVDVTKSMELPRKYNVRSIPHLIKINKNLEMIDDKIGYSDFNNFKEWLYK</sequence>
<dbReference type="SUPFAM" id="SSF52833">
    <property type="entry name" value="Thioredoxin-like"/>
    <property type="match status" value="1"/>
</dbReference>
<accession>A0ABQ7HVP8</accession>
<evidence type="ECO:0000259" key="1">
    <source>
        <dbReference type="Pfam" id="PF00085"/>
    </source>
</evidence>
<reference evidence="2 3" key="1">
    <citation type="submission" date="2019-01" db="EMBL/GenBank/DDBJ databases">
        <title>Genomes sequencing and comparative genomics of infectious freshwater microsporidia, Cucumispora dikerogammari and Thelohania contejeani.</title>
        <authorList>
            <person name="Cormier A."/>
            <person name="Giraud I."/>
            <person name="Wattier R."/>
            <person name="Teixeira M."/>
            <person name="Grandjean F."/>
            <person name="Rigaud T."/>
            <person name="Cordaux R."/>
        </authorList>
    </citation>
    <scope>NUCLEOTIDE SEQUENCE [LARGE SCALE GENOMIC DNA]</scope>
    <source>
        <strain evidence="2">T1</strain>
        <tissue evidence="2">Spores</tissue>
    </source>
</reference>
<dbReference type="EMBL" id="SBIQ01000380">
    <property type="protein sequence ID" value="KAF7678774.1"/>
    <property type="molecule type" value="Genomic_DNA"/>
</dbReference>
<dbReference type="Pfam" id="PF00085">
    <property type="entry name" value="Thioredoxin"/>
    <property type="match status" value="1"/>
</dbReference>
<evidence type="ECO:0000313" key="3">
    <source>
        <dbReference type="Proteomes" id="UP001516464"/>
    </source>
</evidence>
<evidence type="ECO:0000313" key="2">
    <source>
        <dbReference type="EMBL" id="KAF7678774.1"/>
    </source>
</evidence>
<organism evidence="2 3">
    <name type="scientific">Astathelohania contejeani</name>
    <dbReference type="NCBI Taxonomy" id="164912"/>
    <lineage>
        <taxon>Eukaryota</taxon>
        <taxon>Fungi</taxon>
        <taxon>Fungi incertae sedis</taxon>
        <taxon>Microsporidia</taxon>
        <taxon>Astathelohaniidae</taxon>
        <taxon>Astathelohania</taxon>
    </lineage>
</organism>
<dbReference type="CDD" id="cd02947">
    <property type="entry name" value="TRX_family"/>
    <property type="match status" value="1"/>
</dbReference>
<dbReference type="InterPro" id="IPR036249">
    <property type="entry name" value="Thioredoxin-like_sf"/>
</dbReference>
<name>A0ABQ7HVP8_9MICR</name>
<dbReference type="InterPro" id="IPR013766">
    <property type="entry name" value="Thioredoxin_domain"/>
</dbReference>